<feature type="compositionally biased region" description="Low complexity" evidence="3">
    <location>
        <begin position="1618"/>
        <end position="1636"/>
    </location>
</feature>
<feature type="region of interest" description="Disordered" evidence="3">
    <location>
        <begin position="1828"/>
        <end position="1876"/>
    </location>
</feature>
<comment type="caution">
    <text evidence="4">The sequence shown here is derived from an EMBL/GenBank/DDBJ whole genome shotgun (WGS) entry which is preliminary data.</text>
</comment>
<feature type="region of interest" description="Disordered" evidence="3">
    <location>
        <begin position="147"/>
        <end position="226"/>
    </location>
</feature>
<feature type="region of interest" description="Disordered" evidence="3">
    <location>
        <begin position="601"/>
        <end position="692"/>
    </location>
</feature>
<feature type="compositionally biased region" description="Basic and acidic residues" evidence="3">
    <location>
        <begin position="1513"/>
        <end position="1534"/>
    </location>
</feature>
<feature type="compositionally biased region" description="Basic and acidic residues" evidence="3">
    <location>
        <begin position="1381"/>
        <end position="1409"/>
    </location>
</feature>
<organism evidence="4 5">
    <name type="scientific">Besnoitia besnoiti</name>
    <name type="common">Apicomplexan protozoan</name>
    <dbReference type="NCBI Taxonomy" id="94643"/>
    <lineage>
        <taxon>Eukaryota</taxon>
        <taxon>Sar</taxon>
        <taxon>Alveolata</taxon>
        <taxon>Apicomplexa</taxon>
        <taxon>Conoidasida</taxon>
        <taxon>Coccidia</taxon>
        <taxon>Eucoccidiorida</taxon>
        <taxon>Eimeriorina</taxon>
        <taxon>Sarcocystidae</taxon>
        <taxon>Besnoitia</taxon>
    </lineage>
</organism>
<feature type="compositionally biased region" description="Polar residues" evidence="3">
    <location>
        <begin position="1085"/>
        <end position="1094"/>
    </location>
</feature>
<feature type="compositionally biased region" description="Basic and acidic residues" evidence="3">
    <location>
        <begin position="674"/>
        <end position="688"/>
    </location>
</feature>
<feature type="region of interest" description="Disordered" evidence="3">
    <location>
        <begin position="1618"/>
        <end position="1646"/>
    </location>
</feature>
<dbReference type="PANTHER" id="PTHR13037">
    <property type="entry name" value="FORMIN"/>
    <property type="match status" value="1"/>
</dbReference>
<feature type="compositionally biased region" description="Basic and acidic residues" evidence="3">
    <location>
        <begin position="1315"/>
        <end position="1337"/>
    </location>
</feature>
<evidence type="ECO:0000256" key="1">
    <source>
        <dbReference type="ARBA" id="ARBA00022581"/>
    </source>
</evidence>
<accession>A0A2A9MK07</accession>
<feature type="compositionally biased region" description="Basic and acidic residues" evidence="3">
    <location>
        <begin position="281"/>
        <end position="292"/>
    </location>
</feature>
<feature type="compositionally biased region" description="Pro residues" evidence="3">
    <location>
        <begin position="1286"/>
        <end position="1295"/>
    </location>
</feature>
<proteinExistence type="predicted"/>
<feature type="region of interest" description="Disordered" evidence="3">
    <location>
        <begin position="1909"/>
        <end position="1969"/>
    </location>
</feature>
<dbReference type="RefSeq" id="XP_029220600.1">
    <property type="nucleotide sequence ID" value="XM_029363234.1"/>
</dbReference>
<feature type="compositionally biased region" description="Basic and acidic residues" evidence="3">
    <location>
        <begin position="1637"/>
        <end position="1646"/>
    </location>
</feature>
<evidence type="ECO:0000313" key="5">
    <source>
        <dbReference type="Proteomes" id="UP000224006"/>
    </source>
</evidence>
<feature type="compositionally biased region" description="Basic and acidic residues" evidence="3">
    <location>
        <begin position="7"/>
        <end position="33"/>
    </location>
</feature>
<feature type="region of interest" description="Disordered" evidence="3">
    <location>
        <begin position="770"/>
        <end position="847"/>
    </location>
</feature>
<feature type="compositionally biased region" description="Low complexity" evidence="3">
    <location>
        <begin position="2186"/>
        <end position="2206"/>
    </location>
</feature>
<feature type="region of interest" description="Disordered" evidence="3">
    <location>
        <begin position="1358"/>
        <end position="1421"/>
    </location>
</feature>
<feature type="compositionally biased region" description="Basic and acidic residues" evidence="3">
    <location>
        <begin position="1139"/>
        <end position="1150"/>
    </location>
</feature>
<sequence length="2359" mass="250661">MSQSPLEPRDERPSRTSGPADDRVLESARNTADRLHRDMAVAAAAASAASVQISEPYASGSEEEEVLIDDEEYQLILSPYHAASASGGGGGDACPPLSLSSPLDAPSQSGTSETPKFASVDTQEGDESSAARLPSFSSVVAAAQKGDLPGASTTPVAGPEPSSVLSSPFNHAPISPCASPCVASTSRATPVSSESQQTPSLAPALSKGQPQAHPPVPRQDESDGAEAENTYAVRIVVTGPARWRGDLAFQGSPAMLCSILRLTPCGEEPSDAEQAAAEGTGGRESDNANERPRIPKWREEIVLQKRGWGPLVLEEVLIHSRRIQHEREIARDGGEGDRFGGGKRGFEVLLLHFHRSVDEIPLPAEDSPFIPPSALTHAPLSVLCLPLSALDLGPTEAKYRLTLPPPSPFVLSSSFLLSSFSPEKLLRDYQSVLHNTARGANRCNVILFSLKLSPLLRSSSASNKAQLLDLHTQTQRQRMLLASTAKGSSLSCPFVSSSLSVLQPDPRHRTLASSDFFDGAQKAFLGSSASAVDCEKSRSRVALRHRSVVGVPASSAGLTSFSALRLLPSTLDAPQQLEGGPAAFRSPSSVVSAPVAAPRAGLFGRGDPGAPRPACTQEDPDCGAEQEAERESPPPEAVDQTPSSVLWGSPSEEAAVSREAETSLLTSEDGISGRSKEERMSHTRKEAEGGTADLAQSDTVAIHTLYSLNKVGAKLRGGDLPLSSSLSPACNSASDSRIPPFALAGEDGRLASSLQRRLLHKLGQSARAGLPRLGVRERERQSETATPLELEEIYPDDSVSVKDAGGGRRPYVESSEEDRDSDYERRLRPPSSTSLLRGDSGRARPQGDCASVLSCSLNIASLERGRERLLMMAEAVKKASSSGAVKTPTNLLSLSQGLSPLLRTPSRDACSSDDDAETHSCCGSSVTLRTDGRSRKSTLTTSIKRMDFLMNQAQLLLQRRQMKQQQKLLARQREEAERGAREAARAEEAPSEREAEGGRRRRQPAEEDLLPSLESEDLAVPQPANDAEAASLAVPSTEGQRPGASNEQSSEETQIAPGEGSPEDDLGAPGTTEQPLAESAKGNPGDSTGQTSKAEASFGAGDALPARRSSSRSGLETVEGRVCGNEKKAEAPEFASRADGQHVAREETAAREAVTTTTGSAAWGEDGPSLEVPKGAEETLQETGLGGDGGEAALKSPDTPARQTSEAFDAKAAGKCESGPEFSFESTSCAPVSPESDAHTCFPPSFSLQPPPSHSALSQDLLTSPPPSDLPGTANLSASVASPLPQDAPPLPASTPQPQADEVSREFGDGVANAVRERVLPVSPDEGKERDTHQDEDFRAMVEQLRGYMSRVEQRLSKRLASNKRRACKRAKSGASSRANAGEKETAFDAEMEDAKGAKQQASEERTEGDSLQTLPENEADRERMHLEQLAKKHREDRAALERLEAECAKAREDVASLKADLARARVEKDVEAREQSERALARQKEALELAFAREKEVLQERLKVAETAKCEAKVRDAEREAHAEKTDSDEKRLLKQHAQRLAAAYGALSTKVQLEDALRAQSMKKREDEIRALSHRVSEQDKLLKQRSEENERLRIQLQALLTDHRKGRGDDSLVNAAAAKRADPPASASSSSSARETEDLRRQLQDAKQEIIRQQQKIQLLEDQQRSLAICTSSSSSLSAVFSASTSPPAPPGHCVAPTAAAQVEALQRELAFAQKERARLLVLEQQREKEKRQLADLFSLQSMRVRELEQQLLHIDEQLANVLSHSTGAGSSSSLRFYSPASTSVGASRSGGVGAASERGAQAPGGRDAQRAPERDAYAHLVRKLTPAPPPTDRSPASPASFASASQERRLRDESEKRRSHGPFAGEDGAQLRPSLLQRLRSMRESIKHLQQQLPAVLLPGATLGGAEASQQEAGESRGKDGDAAEGSTPQREGGDKESKCAPAAAPQPSPAFASSQRGGAGSTFLFPFRRGNSRLVLLTSPQGPLQGERASQSAVGGRRDTRERTASVSRMEKRAPASAAIGNLTHTQETGRSASALARQSGVYTPLVPAAQPFYERRQTPRHTPRSCSPSLRLITRNDTGLVASPALAVPVSQERLKLASAYSACGGMSSFASSASSASSVAASSVEGFVDKAREQRGLHTRLVGDKEARRGRERVASGSAASHIRSASLSLLQASVFSSASPRRASPSPSSPASPASRSAFLPPSYVSSTQRQPSPALARPATAAYMASAAYPVQLASSSLTGAKLSASGLVPSPLVAHAGSDAKRADDVRRLAPGFYSTQTLRDATSSSCSATGFGCAGMLRGGERPAREESPRAASEVHHLPAGHSQAPGCRPASPAAVYRYATPSRLLRR</sequence>
<feature type="region of interest" description="Disordered" evidence="3">
    <location>
        <begin position="82"/>
        <end position="133"/>
    </location>
</feature>
<dbReference type="GeneID" id="40309713"/>
<feature type="compositionally biased region" description="Polar residues" evidence="3">
    <location>
        <begin position="1983"/>
        <end position="1998"/>
    </location>
</feature>
<feature type="compositionally biased region" description="Polar residues" evidence="3">
    <location>
        <begin position="1037"/>
        <end position="1053"/>
    </location>
</feature>
<feature type="region of interest" description="Disordered" evidence="3">
    <location>
        <begin position="967"/>
        <end position="1337"/>
    </location>
</feature>
<feature type="compositionally biased region" description="Low complexity" evidence="3">
    <location>
        <begin position="1243"/>
        <end position="1263"/>
    </location>
</feature>
<feature type="region of interest" description="Disordered" evidence="3">
    <location>
        <begin position="1784"/>
        <end position="1816"/>
    </location>
</feature>
<keyword evidence="1" id="KW-0945">Host-virus interaction</keyword>
<keyword evidence="2" id="KW-0175">Coiled coil</keyword>
<feature type="compositionally biased region" description="Basic and acidic residues" evidence="3">
    <location>
        <begin position="2311"/>
        <end position="2328"/>
    </location>
</feature>
<evidence type="ECO:0000256" key="3">
    <source>
        <dbReference type="SAM" id="MobiDB-lite"/>
    </source>
</evidence>
<feature type="region of interest" description="Disordered" evidence="3">
    <location>
        <begin position="905"/>
        <end position="937"/>
    </location>
</feature>
<feature type="compositionally biased region" description="Basic residues" evidence="3">
    <location>
        <begin position="1358"/>
        <end position="1372"/>
    </location>
</feature>
<dbReference type="Proteomes" id="UP000224006">
    <property type="component" value="Chromosome III"/>
</dbReference>
<feature type="compositionally biased region" description="Low complexity" evidence="3">
    <location>
        <begin position="1838"/>
        <end position="1849"/>
    </location>
</feature>
<feature type="compositionally biased region" description="Low complexity" evidence="3">
    <location>
        <begin position="1945"/>
        <end position="1960"/>
    </location>
</feature>
<feature type="region of interest" description="Disordered" evidence="3">
    <location>
        <begin position="1983"/>
        <end position="2020"/>
    </location>
</feature>
<feature type="region of interest" description="Disordered" evidence="3">
    <location>
        <begin position="1"/>
        <end position="33"/>
    </location>
</feature>
<name>A0A2A9MK07_BESBE</name>
<feature type="compositionally biased region" description="Acidic residues" evidence="3">
    <location>
        <begin position="1006"/>
        <end position="1017"/>
    </location>
</feature>
<feature type="compositionally biased region" description="Basic and acidic residues" evidence="3">
    <location>
        <begin position="2001"/>
        <end position="2019"/>
    </location>
</feature>
<dbReference type="PANTHER" id="PTHR13037:SF24">
    <property type="entry name" value="POLYCOMB PROTEIN PCL-RELATED"/>
    <property type="match status" value="1"/>
</dbReference>
<feature type="compositionally biased region" description="Polar residues" evidence="3">
    <location>
        <begin position="182"/>
        <end position="200"/>
    </location>
</feature>
<feature type="region of interest" description="Disordered" evidence="3">
    <location>
        <begin position="2186"/>
        <end position="2222"/>
    </location>
</feature>
<feature type="region of interest" description="Disordered" evidence="3">
    <location>
        <begin position="2311"/>
        <end position="2342"/>
    </location>
</feature>
<reference evidence="4 5" key="1">
    <citation type="submission" date="2017-09" db="EMBL/GenBank/DDBJ databases">
        <title>Genome sequencing of Besnoitia besnoiti strain Bb-Ger1.</title>
        <authorList>
            <person name="Schares G."/>
            <person name="Venepally P."/>
            <person name="Lorenzi H.A."/>
        </authorList>
    </citation>
    <scope>NUCLEOTIDE SEQUENCE [LARGE SCALE GENOMIC DNA]</scope>
    <source>
        <strain evidence="4 5">Bb-Ger1</strain>
    </source>
</reference>
<keyword evidence="5" id="KW-1185">Reference proteome</keyword>
<dbReference type="OrthoDB" id="331954at2759"/>
<feature type="region of interest" description="Disordered" evidence="3">
    <location>
        <begin position="268"/>
        <end position="292"/>
    </location>
</feature>
<feature type="compositionally biased region" description="Basic and acidic residues" evidence="3">
    <location>
        <begin position="971"/>
        <end position="998"/>
    </location>
</feature>
<feature type="compositionally biased region" description="Basic and acidic residues" evidence="3">
    <location>
        <begin position="1850"/>
        <end position="1860"/>
    </location>
</feature>
<dbReference type="KEGG" id="bbes:BESB_047830"/>
<gene>
    <name evidence="4" type="ORF">BESB_047830</name>
</gene>
<protein>
    <submittedName>
        <fullName evidence="4">Uncharacterized protein</fullName>
    </submittedName>
</protein>
<dbReference type="VEuPathDB" id="ToxoDB:BESB_047830"/>
<evidence type="ECO:0000256" key="2">
    <source>
        <dbReference type="SAM" id="Coils"/>
    </source>
</evidence>
<dbReference type="EMBL" id="NWUJ01000003">
    <property type="protein sequence ID" value="PFH36591.1"/>
    <property type="molecule type" value="Genomic_DNA"/>
</dbReference>
<evidence type="ECO:0000313" key="4">
    <source>
        <dbReference type="EMBL" id="PFH36591.1"/>
    </source>
</evidence>
<dbReference type="STRING" id="94643.A0A2A9MK07"/>
<feature type="coiled-coil region" evidence="2">
    <location>
        <begin position="1699"/>
        <end position="1736"/>
    </location>
</feature>
<feature type="region of interest" description="Disordered" evidence="3">
    <location>
        <begin position="1513"/>
        <end position="1535"/>
    </location>
</feature>